<evidence type="ECO:0000313" key="7">
    <source>
        <dbReference type="Proteomes" id="UP000223913"/>
    </source>
</evidence>
<sequence>MKSFPRINRAYNRVFQPGRLSIGLVVPIERYADGPVPKMQEHLQRVKLGEQLGFSAVWVRDVPFNVPAFGDAGQTFDPFTYLGYLAGQTTDIALGVASVALPLHHPVHVAKSAATIDQLSDGRLILGVASGDRPSEYPAMGIDFEDRGARFRDAFAYIRKAQENFPRLAPGHFGELNGTMDILPKPAGRRIPLLMTGYSRQTLQWNAEHADGWMYYPRQLGQQQFTIAQWRKLIPAVQEIDKPFVQPLYVILEANDDYKPRPIQLGFQTGINHLIDYFHRIQEAGVNHVALNLRFNSGNIENTMAYLADKVLPHFHPKNQIVA</sequence>
<protein>
    <submittedName>
        <fullName evidence="6">LLM class flavin-dependent oxidoreductase</fullName>
    </submittedName>
</protein>
<dbReference type="GO" id="GO:0004497">
    <property type="term" value="F:monooxygenase activity"/>
    <property type="evidence" value="ECO:0007669"/>
    <property type="project" value="UniProtKB-KW"/>
</dbReference>
<feature type="domain" description="Luciferase-like" evidence="5">
    <location>
        <begin position="26"/>
        <end position="234"/>
    </location>
</feature>
<gene>
    <name evidence="6" type="ORF">CRP01_30675</name>
</gene>
<dbReference type="InterPro" id="IPR020020">
    <property type="entry name" value="Luciferase-type_oxidoreductase"/>
</dbReference>
<comment type="caution">
    <text evidence="6">The sequence shown here is derived from an EMBL/GenBank/DDBJ whole genome shotgun (WGS) entry which is preliminary data.</text>
</comment>
<dbReference type="AlphaFoldDB" id="A0A2D0N2J8"/>
<dbReference type="PANTHER" id="PTHR30011">
    <property type="entry name" value="ALKANESULFONATE MONOOXYGENASE-RELATED"/>
    <property type="match status" value="1"/>
</dbReference>
<evidence type="ECO:0000313" key="6">
    <source>
        <dbReference type="EMBL" id="PHN02751.1"/>
    </source>
</evidence>
<evidence type="ECO:0000256" key="4">
    <source>
        <dbReference type="ARBA" id="ARBA00023033"/>
    </source>
</evidence>
<dbReference type="Pfam" id="PF00296">
    <property type="entry name" value="Bac_luciferase"/>
    <property type="match status" value="1"/>
</dbReference>
<dbReference type="InterPro" id="IPR036661">
    <property type="entry name" value="Luciferase-like_sf"/>
</dbReference>
<dbReference type="OrthoDB" id="7239898at2"/>
<dbReference type="GO" id="GO:0016705">
    <property type="term" value="F:oxidoreductase activity, acting on paired donors, with incorporation or reduction of molecular oxygen"/>
    <property type="evidence" value="ECO:0007669"/>
    <property type="project" value="InterPro"/>
</dbReference>
<keyword evidence="3" id="KW-0560">Oxidoreductase</keyword>
<keyword evidence="2" id="KW-0288">FMN</keyword>
<dbReference type="Proteomes" id="UP000223913">
    <property type="component" value="Unassembled WGS sequence"/>
</dbReference>
<dbReference type="EMBL" id="PDUD01000037">
    <property type="protein sequence ID" value="PHN02751.1"/>
    <property type="molecule type" value="Genomic_DNA"/>
</dbReference>
<name>A0A2D0N2J8_FLAN2</name>
<dbReference type="PANTHER" id="PTHR30011:SF16">
    <property type="entry name" value="C2H2 FINGER DOMAIN TRANSCRIPTION FACTOR (EUROFUNG)-RELATED"/>
    <property type="match status" value="1"/>
</dbReference>
<dbReference type="SUPFAM" id="SSF51679">
    <property type="entry name" value="Bacterial luciferase-like"/>
    <property type="match status" value="1"/>
</dbReference>
<dbReference type="Gene3D" id="3.20.20.30">
    <property type="entry name" value="Luciferase-like domain"/>
    <property type="match status" value="1"/>
</dbReference>
<dbReference type="NCBIfam" id="TIGR03571">
    <property type="entry name" value="lucif_BA3436"/>
    <property type="match status" value="1"/>
</dbReference>
<keyword evidence="1" id="KW-0285">Flavoprotein</keyword>
<organism evidence="6 7">
    <name type="scientific">Flavilitoribacter nigricans (strain ATCC 23147 / DSM 23189 / NBRC 102662 / NCIMB 1420 / SS-2)</name>
    <name type="common">Lewinella nigricans</name>
    <dbReference type="NCBI Taxonomy" id="1122177"/>
    <lineage>
        <taxon>Bacteria</taxon>
        <taxon>Pseudomonadati</taxon>
        <taxon>Bacteroidota</taxon>
        <taxon>Saprospiria</taxon>
        <taxon>Saprospirales</taxon>
        <taxon>Lewinellaceae</taxon>
        <taxon>Flavilitoribacter</taxon>
    </lineage>
</organism>
<dbReference type="InterPro" id="IPR011251">
    <property type="entry name" value="Luciferase-like_dom"/>
</dbReference>
<keyword evidence="4" id="KW-0503">Monooxygenase</keyword>
<evidence type="ECO:0000256" key="1">
    <source>
        <dbReference type="ARBA" id="ARBA00022630"/>
    </source>
</evidence>
<dbReference type="InterPro" id="IPR051260">
    <property type="entry name" value="Diverse_substr_monoxygenases"/>
</dbReference>
<evidence type="ECO:0000259" key="5">
    <source>
        <dbReference type="Pfam" id="PF00296"/>
    </source>
</evidence>
<proteinExistence type="predicted"/>
<evidence type="ECO:0000256" key="2">
    <source>
        <dbReference type="ARBA" id="ARBA00022643"/>
    </source>
</evidence>
<evidence type="ECO:0000256" key="3">
    <source>
        <dbReference type="ARBA" id="ARBA00023002"/>
    </source>
</evidence>
<accession>A0A2D0N2J8</accession>
<reference evidence="6 7" key="1">
    <citation type="submission" date="2017-10" db="EMBL/GenBank/DDBJ databases">
        <title>The draft genome sequence of Lewinella nigricans NBRC 102662.</title>
        <authorList>
            <person name="Wang K."/>
        </authorList>
    </citation>
    <scope>NUCLEOTIDE SEQUENCE [LARGE SCALE GENOMIC DNA]</scope>
    <source>
        <strain evidence="6 7">NBRC 102662</strain>
    </source>
</reference>
<keyword evidence="7" id="KW-1185">Reference proteome</keyword>